<dbReference type="Gene3D" id="2.160.10.10">
    <property type="entry name" value="Hexapeptide repeat proteins"/>
    <property type="match status" value="1"/>
</dbReference>
<dbReference type="RefSeq" id="WP_150892078.1">
    <property type="nucleotide sequence ID" value="NZ_VYUY01000005.1"/>
</dbReference>
<dbReference type="CDD" id="cd03358">
    <property type="entry name" value="LbH_WxcM_N_like"/>
    <property type="match status" value="1"/>
</dbReference>
<organism evidence="6 7">
    <name type="scientific">Microbacterium caowuchunii</name>
    <dbReference type="NCBI Taxonomy" id="2614638"/>
    <lineage>
        <taxon>Bacteria</taxon>
        <taxon>Bacillati</taxon>
        <taxon>Actinomycetota</taxon>
        <taxon>Actinomycetes</taxon>
        <taxon>Micrococcales</taxon>
        <taxon>Microbacteriaceae</taxon>
        <taxon>Microbacterium</taxon>
    </lineage>
</organism>
<keyword evidence="3" id="KW-0677">Repeat</keyword>
<keyword evidence="5" id="KW-0457">Lysine biosynthesis</keyword>
<dbReference type="PROSITE" id="PS00101">
    <property type="entry name" value="HEXAPEP_TRANSFERASES"/>
    <property type="match status" value="1"/>
</dbReference>
<dbReference type="GO" id="GO:0009085">
    <property type="term" value="P:lysine biosynthetic process"/>
    <property type="evidence" value="ECO:0007669"/>
    <property type="project" value="UniProtKB-KW"/>
</dbReference>
<dbReference type="InterPro" id="IPR011004">
    <property type="entry name" value="Trimer_LpxA-like_sf"/>
</dbReference>
<evidence type="ECO:0000256" key="2">
    <source>
        <dbReference type="ARBA" id="ARBA00022679"/>
    </source>
</evidence>
<dbReference type="InterPro" id="IPR050179">
    <property type="entry name" value="Trans_hexapeptide_repeat"/>
</dbReference>
<keyword evidence="1" id="KW-0028">Amino-acid biosynthesis</keyword>
<dbReference type="InterPro" id="IPR018357">
    <property type="entry name" value="Hexapep_transf_CS"/>
</dbReference>
<dbReference type="EMBL" id="VYUY01000005">
    <property type="protein sequence ID" value="KAA9135539.1"/>
    <property type="molecule type" value="Genomic_DNA"/>
</dbReference>
<dbReference type="AlphaFoldDB" id="A0A5N0TQ67"/>
<protein>
    <submittedName>
        <fullName evidence="6">N-acetyltransferase</fullName>
    </submittedName>
</protein>
<reference evidence="7" key="1">
    <citation type="submission" date="2019-09" db="EMBL/GenBank/DDBJ databases">
        <title>Mumia zhuanghuii sp. nov. isolated from the intestinal contents of plateau pika (Ochotona curzoniae) in the Qinghai-Tibet plateau of China.</title>
        <authorList>
            <person name="Tian Z."/>
        </authorList>
    </citation>
    <scope>NUCLEOTIDE SEQUENCE [LARGE SCALE GENOMIC DNA]</scope>
    <source>
        <strain evidence="7">L-033</strain>
    </source>
</reference>
<evidence type="ECO:0000313" key="6">
    <source>
        <dbReference type="EMBL" id="KAA9135539.1"/>
    </source>
</evidence>
<evidence type="ECO:0000256" key="4">
    <source>
        <dbReference type="ARBA" id="ARBA00022915"/>
    </source>
</evidence>
<keyword evidence="4" id="KW-0220">Diaminopimelate biosynthesis</keyword>
<dbReference type="Proteomes" id="UP000326838">
    <property type="component" value="Unassembled WGS sequence"/>
</dbReference>
<dbReference type="InterPro" id="IPR001451">
    <property type="entry name" value="Hexapep"/>
</dbReference>
<keyword evidence="2 6" id="KW-0808">Transferase</keyword>
<gene>
    <name evidence="6" type="ORF">F6B40_03220</name>
</gene>
<dbReference type="GO" id="GO:0019877">
    <property type="term" value="P:diaminopimelate biosynthetic process"/>
    <property type="evidence" value="ECO:0007669"/>
    <property type="project" value="UniProtKB-KW"/>
</dbReference>
<dbReference type="SUPFAM" id="SSF51161">
    <property type="entry name" value="Trimeric LpxA-like enzymes"/>
    <property type="match status" value="1"/>
</dbReference>
<evidence type="ECO:0000256" key="3">
    <source>
        <dbReference type="ARBA" id="ARBA00022737"/>
    </source>
</evidence>
<evidence type="ECO:0000313" key="7">
    <source>
        <dbReference type="Proteomes" id="UP000326838"/>
    </source>
</evidence>
<proteinExistence type="predicted"/>
<dbReference type="GO" id="GO:0016740">
    <property type="term" value="F:transferase activity"/>
    <property type="evidence" value="ECO:0007669"/>
    <property type="project" value="UniProtKB-KW"/>
</dbReference>
<name>A0A5N0TQ67_9MICO</name>
<sequence length="160" mass="16826">MADPTRLATGIRDSRFGDGCVVADAVNIYEAVFGDRCFVGPYVEVQNDVVCGDNVRIQSHTLICEGMRIGDDVFVGHGVMTANSRYPRAGAGEWQCEPPRIGNRVAIGSNATILPGITIADDAVIGAGAIVSKDVPAGAVVIGRDEILTRRDVVPDGGTR</sequence>
<accession>A0A5N0TQ67</accession>
<evidence type="ECO:0000256" key="1">
    <source>
        <dbReference type="ARBA" id="ARBA00022605"/>
    </source>
</evidence>
<evidence type="ECO:0000256" key="5">
    <source>
        <dbReference type="ARBA" id="ARBA00023154"/>
    </source>
</evidence>
<dbReference type="Pfam" id="PF00132">
    <property type="entry name" value="Hexapep"/>
    <property type="match status" value="1"/>
</dbReference>
<dbReference type="PANTHER" id="PTHR43300">
    <property type="entry name" value="ACETYLTRANSFERASE"/>
    <property type="match status" value="1"/>
</dbReference>
<dbReference type="PANTHER" id="PTHR43300:SF10">
    <property type="entry name" value="2,3,4,5-TETRAHYDROPYRIDINE-2,6-DICARBOXYLATE N-ACETYLTRANSFERASE"/>
    <property type="match status" value="1"/>
</dbReference>
<keyword evidence="7" id="KW-1185">Reference proteome</keyword>
<comment type="caution">
    <text evidence="6">The sequence shown here is derived from an EMBL/GenBank/DDBJ whole genome shotgun (WGS) entry which is preliminary data.</text>
</comment>